<evidence type="ECO:0000259" key="2">
    <source>
        <dbReference type="Pfam" id="PF00107"/>
    </source>
</evidence>
<dbReference type="AlphaFoldDB" id="A0AAN9YNC1"/>
<accession>A0AAN9YNC1</accession>
<evidence type="ECO:0000256" key="1">
    <source>
        <dbReference type="ARBA" id="ARBA00022679"/>
    </source>
</evidence>
<dbReference type="InterPro" id="IPR050444">
    <property type="entry name" value="Polyketide_Synthase"/>
</dbReference>
<dbReference type="SUPFAM" id="SSF51735">
    <property type="entry name" value="NAD(P)-binding Rossmann-fold domains"/>
    <property type="match status" value="1"/>
</dbReference>
<evidence type="ECO:0000313" key="4">
    <source>
        <dbReference type="Proteomes" id="UP001320245"/>
    </source>
</evidence>
<keyword evidence="1" id="KW-0808">Transferase</keyword>
<evidence type="ECO:0000313" key="3">
    <source>
        <dbReference type="EMBL" id="KAK7748699.1"/>
    </source>
</evidence>
<dbReference type="CDD" id="cd05195">
    <property type="entry name" value="enoyl_red"/>
    <property type="match status" value="1"/>
</dbReference>
<dbReference type="Pfam" id="PF00107">
    <property type="entry name" value="ADH_zinc_N"/>
    <property type="match status" value="1"/>
</dbReference>
<comment type="caution">
    <text evidence="3">The sequence shown here is derived from an EMBL/GenBank/DDBJ whole genome shotgun (WGS) entry which is preliminary data.</text>
</comment>
<proteinExistence type="predicted"/>
<reference evidence="3 4" key="1">
    <citation type="journal article" date="2023" name="PLoS ONE">
        <title>Cytospora paraplurivora sp. nov. isolated from orchards with fruit tree decline syndrome in Ontario, Canada.</title>
        <authorList>
            <person name="Ilyukhin E."/>
            <person name="Nguyen H.D.T."/>
            <person name="Castle A.J."/>
            <person name="Ellouze W."/>
        </authorList>
    </citation>
    <scope>NUCLEOTIDE SEQUENCE [LARGE SCALE GENOMIC DNA]</scope>
    <source>
        <strain evidence="3 4">FDS-564</strain>
    </source>
</reference>
<sequence length="91" mass="9989">MHSVFIHSATSGVGIASIELAQHKKAEIFVTVGTEEKRQFLETNDGIPRNHMFSSRSTKFADEIMRATGGQGRGVNVIINFLVGELLDASW</sequence>
<dbReference type="Proteomes" id="UP001320245">
    <property type="component" value="Unassembled WGS sequence"/>
</dbReference>
<dbReference type="InterPro" id="IPR036291">
    <property type="entry name" value="NAD(P)-bd_dom_sf"/>
</dbReference>
<name>A0AAN9YNC1_9PEZI</name>
<keyword evidence="4" id="KW-1185">Reference proteome</keyword>
<dbReference type="EMBL" id="JAJSPL020000002">
    <property type="protein sequence ID" value="KAK7748699.1"/>
    <property type="molecule type" value="Genomic_DNA"/>
</dbReference>
<dbReference type="GO" id="GO:0016740">
    <property type="term" value="F:transferase activity"/>
    <property type="evidence" value="ECO:0007669"/>
    <property type="project" value="UniProtKB-KW"/>
</dbReference>
<feature type="domain" description="Alcohol dehydrogenase-like C-terminal" evidence="2">
    <location>
        <begin position="12"/>
        <end position="89"/>
    </location>
</feature>
<dbReference type="PANTHER" id="PTHR45681:SF6">
    <property type="entry name" value="POLYKETIDE SYNTHASE 37"/>
    <property type="match status" value="1"/>
</dbReference>
<dbReference type="PANTHER" id="PTHR45681">
    <property type="entry name" value="POLYKETIDE SYNTHASE 44-RELATED"/>
    <property type="match status" value="1"/>
</dbReference>
<gene>
    <name evidence="3" type="ORF">SLS53_000721</name>
</gene>
<dbReference type="InterPro" id="IPR013149">
    <property type="entry name" value="ADH-like_C"/>
</dbReference>
<dbReference type="Gene3D" id="3.90.180.10">
    <property type="entry name" value="Medium-chain alcohol dehydrogenases, catalytic domain"/>
    <property type="match status" value="1"/>
</dbReference>
<organism evidence="3 4">
    <name type="scientific">Cytospora paraplurivora</name>
    <dbReference type="NCBI Taxonomy" id="2898453"/>
    <lineage>
        <taxon>Eukaryota</taxon>
        <taxon>Fungi</taxon>
        <taxon>Dikarya</taxon>
        <taxon>Ascomycota</taxon>
        <taxon>Pezizomycotina</taxon>
        <taxon>Sordariomycetes</taxon>
        <taxon>Sordariomycetidae</taxon>
        <taxon>Diaporthales</taxon>
        <taxon>Cytosporaceae</taxon>
        <taxon>Cytospora</taxon>
    </lineage>
</organism>
<protein>
    <recommendedName>
        <fullName evidence="2">Alcohol dehydrogenase-like C-terminal domain-containing protein</fullName>
    </recommendedName>
</protein>